<feature type="region of interest" description="Disordered" evidence="1">
    <location>
        <begin position="164"/>
        <end position="247"/>
    </location>
</feature>
<feature type="compositionally biased region" description="Low complexity" evidence="1">
    <location>
        <begin position="187"/>
        <end position="247"/>
    </location>
</feature>
<feature type="compositionally biased region" description="Pro residues" evidence="1">
    <location>
        <begin position="377"/>
        <end position="386"/>
    </location>
</feature>
<evidence type="ECO:0000313" key="3">
    <source>
        <dbReference type="EMBL" id="KAJ7032313.1"/>
    </source>
</evidence>
<feature type="compositionally biased region" description="Low complexity" evidence="1">
    <location>
        <begin position="104"/>
        <end position="143"/>
    </location>
</feature>
<reference evidence="3" key="1">
    <citation type="submission" date="2023-03" db="EMBL/GenBank/DDBJ databases">
        <title>Massive genome expansion in bonnet fungi (Mycena s.s.) driven by repeated elements and novel gene families across ecological guilds.</title>
        <authorList>
            <consortium name="Lawrence Berkeley National Laboratory"/>
            <person name="Harder C.B."/>
            <person name="Miyauchi S."/>
            <person name="Viragh M."/>
            <person name="Kuo A."/>
            <person name="Thoen E."/>
            <person name="Andreopoulos B."/>
            <person name="Lu D."/>
            <person name="Skrede I."/>
            <person name="Drula E."/>
            <person name="Henrissat B."/>
            <person name="Morin E."/>
            <person name="Kohler A."/>
            <person name="Barry K."/>
            <person name="LaButti K."/>
            <person name="Morin E."/>
            <person name="Salamov A."/>
            <person name="Lipzen A."/>
            <person name="Mereny Z."/>
            <person name="Hegedus B."/>
            <person name="Baldrian P."/>
            <person name="Stursova M."/>
            <person name="Weitz H."/>
            <person name="Taylor A."/>
            <person name="Grigoriev I.V."/>
            <person name="Nagy L.G."/>
            <person name="Martin F."/>
            <person name="Kauserud H."/>
        </authorList>
    </citation>
    <scope>NUCLEOTIDE SEQUENCE</scope>
    <source>
        <strain evidence="3">CBHHK200</strain>
    </source>
</reference>
<keyword evidence="4" id="KW-1185">Reference proteome</keyword>
<dbReference type="AlphaFoldDB" id="A0AAD6STL5"/>
<feature type="chain" id="PRO_5042268222" evidence="2">
    <location>
        <begin position="18"/>
        <end position="593"/>
    </location>
</feature>
<protein>
    <submittedName>
        <fullName evidence="3">Uncharacterized protein</fullName>
    </submittedName>
</protein>
<name>A0AAD6STL5_9AGAR</name>
<dbReference type="Proteomes" id="UP001218188">
    <property type="component" value="Unassembled WGS sequence"/>
</dbReference>
<feature type="region of interest" description="Disordered" evidence="1">
    <location>
        <begin position="104"/>
        <end position="145"/>
    </location>
</feature>
<evidence type="ECO:0000256" key="1">
    <source>
        <dbReference type="SAM" id="MobiDB-lite"/>
    </source>
</evidence>
<evidence type="ECO:0000256" key="2">
    <source>
        <dbReference type="SAM" id="SignalP"/>
    </source>
</evidence>
<gene>
    <name evidence="3" type="ORF">C8F04DRAFT_1185160</name>
</gene>
<feature type="region of interest" description="Disordered" evidence="1">
    <location>
        <begin position="370"/>
        <end position="426"/>
    </location>
</feature>
<proteinExistence type="predicted"/>
<comment type="caution">
    <text evidence="3">The sequence shown here is derived from an EMBL/GenBank/DDBJ whole genome shotgun (WGS) entry which is preliminary data.</text>
</comment>
<keyword evidence="2" id="KW-0732">Signal</keyword>
<feature type="signal peptide" evidence="2">
    <location>
        <begin position="1"/>
        <end position="17"/>
    </location>
</feature>
<evidence type="ECO:0000313" key="4">
    <source>
        <dbReference type="Proteomes" id="UP001218188"/>
    </source>
</evidence>
<accession>A0AAD6STL5</accession>
<organism evidence="3 4">
    <name type="scientific">Mycena alexandri</name>
    <dbReference type="NCBI Taxonomy" id="1745969"/>
    <lineage>
        <taxon>Eukaryota</taxon>
        <taxon>Fungi</taxon>
        <taxon>Dikarya</taxon>
        <taxon>Basidiomycota</taxon>
        <taxon>Agaricomycotina</taxon>
        <taxon>Agaricomycetes</taxon>
        <taxon>Agaricomycetidae</taxon>
        <taxon>Agaricales</taxon>
        <taxon>Marasmiineae</taxon>
        <taxon>Mycenaceae</taxon>
        <taxon>Mycena</taxon>
    </lineage>
</organism>
<dbReference type="EMBL" id="JARJCM010000074">
    <property type="protein sequence ID" value="KAJ7032313.1"/>
    <property type="molecule type" value="Genomic_DNA"/>
</dbReference>
<feature type="compositionally biased region" description="Gly residues" evidence="1">
    <location>
        <begin position="406"/>
        <end position="423"/>
    </location>
</feature>
<sequence length="593" mass="60956">MLSWLSWLQCCLIGCFAKTPYTEVWGTGNGAGLPPDWLGKFDPILFDPDYDPTFDPTTTPDVDPATISDTALDSFGAATPAAAVVKGLDEAMVGFIYDPSPKVTTTPLSLSSGQSPSRLSLRPAAQGTPSIPSSPGPSGSQTILSTPIASGQQRTFITPGRLGAAEFTSPATPYSQPRPQPKPRYKPSPLRTTLTSPPAMSPSTAATTTITTSPSTTATTTSPSTTATTTSPSTAATTATTASPLTAATTASPSTAAATASLSTAATTATLTATSAMTRTTPPRLRRAATAVATPTPSTAKLPALRFPAPVSTAPWVASRPPAPQWFAAPASTAPWAAPPALSGSMPTVPLPTGAPVSSASLDVLTADSFPESRPACKPPVGPQPAPAADAAASRGATRGRRSRGGRGGGGRRGGGGGGGGAERTGETAGFAFMQTYDDNGNVIALPLSTPLGVLSGAEKKRIRGADKAREEAEVEAARRQRLLRNPDGHHDLVVFPGPNSNIAKLGLLEVPVELPEGSKRIKKPVQSREIPVPLSYKSQVVPGAADAKTAMEDAELLRKLTGKRGATNDENAAPNKRSVFNFIIIYVNQLKR</sequence>